<keyword evidence="2" id="KW-1185">Reference proteome</keyword>
<organism evidence="1 2">
    <name type="scientific">Vibrio ostreicida</name>
    <dbReference type="NCBI Taxonomy" id="526588"/>
    <lineage>
        <taxon>Bacteria</taxon>
        <taxon>Pseudomonadati</taxon>
        <taxon>Pseudomonadota</taxon>
        <taxon>Gammaproteobacteria</taxon>
        <taxon>Vibrionales</taxon>
        <taxon>Vibrionaceae</taxon>
        <taxon>Vibrio</taxon>
    </lineage>
</organism>
<reference evidence="2" key="1">
    <citation type="journal article" date="2019" name="Int. J. Syst. Evol. Microbiol.">
        <title>The Global Catalogue of Microorganisms (GCM) 10K type strain sequencing project: providing services to taxonomists for standard genome sequencing and annotation.</title>
        <authorList>
            <consortium name="The Broad Institute Genomics Platform"/>
            <consortium name="The Broad Institute Genome Sequencing Center for Infectious Disease"/>
            <person name="Wu L."/>
            <person name="Ma J."/>
        </authorList>
    </citation>
    <scope>NUCLEOTIDE SEQUENCE [LARGE SCALE GENOMIC DNA]</scope>
    <source>
        <strain evidence="2">CECT 7398</strain>
    </source>
</reference>
<sequence length="67" mass="7936">MTTINSNVYLMPAIALNDRLKTLFPEYQTHHSELIGFHIDPVSQFSHWRIILTDIVQIPRQHERVRP</sequence>
<accession>A0ABT8C327</accession>
<evidence type="ECO:0000313" key="1">
    <source>
        <dbReference type="EMBL" id="MDN3612757.1"/>
    </source>
</evidence>
<evidence type="ECO:0000313" key="2">
    <source>
        <dbReference type="Proteomes" id="UP001238540"/>
    </source>
</evidence>
<comment type="caution">
    <text evidence="1">The sequence shown here is derived from an EMBL/GenBank/DDBJ whole genome shotgun (WGS) entry which is preliminary data.</text>
</comment>
<dbReference type="Proteomes" id="UP001238540">
    <property type="component" value="Unassembled WGS sequence"/>
</dbReference>
<name>A0ABT8C327_9VIBR</name>
<dbReference type="RefSeq" id="WP_290313490.1">
    <property type="nucleotide sequence ID" value="NZ_JAUFQC010000035.1"/>
</dbReference>
<gene>
    <name evidence="1" type="ORF">QWZ16_24690</name>
</gene>
<dbReference type="EMBL" id="JAUFQC010000035">
    <property type="protein sequence ID" value="MDN3612757.1"/>
    <property type="molecule type" value="Genomic_DNA"/>
</dbReference>
<feature type="non-terminal residue" evidence="1">
    <location>
        <position position="1"/>
    </location>
</feature>
<proteinExistence type="predicted"/>
<protein>
    <submittedName>
        <fullName evidence="1">Uncharacterized protein</fullName>
    </submittedName>
</protein>